<protein>
    <submittedName>
        <fullName evidence="9">Xanthine phosphoribosyltransferase</fullName>
        <ecNumber evidence="9">2.4.2.22</ecNumber>
    </submittedName>
</protein>
<dbReference type="GO" id="GO:0006166">
    <property type="term" value="P:purine ribonucleoside salvage"/>
    <property type="evidence" value="ECO:0007669"/>
    <property type="project" value="UniProtKB-KW"/>
</dbReference>
<feature type="domain" description="Phosphoribosyltransferase" evidence="8">
    <location>
        <begin position="15"/>
        <end position="154"/>
    </location>
</feature>
<evidence type="ECO:0000256" key="5">
    <source>
        <dbReference type="ARBA" id="ARBA00022726"/>
    </source>
</evidence>
<evidence type="ECO:0000256" key="4">
    <source>
        <dbReference type="ARBA" id="ARBA00022723"/>
    </source>
</evidence>
<keyword evidence="4" id="KW-0479">Metal-binding</keyword>
<evidence type="ECO:0000256" key="3">
    <source>
        <dbReference type="ARBA" id="ARBA00022679"/>
    </source>
</evidence>
<evidence type="ECO:0000259" key="8">
    <source>
        <dbReference type="Pfam" id="PF00156"/>
    </source>
</evidence>
<reference evidence="9" key="2">
    <citation type="submission" date="2021-09" db="EMBL/GenBank/DDBJ databases">
        <authorList>
            <person name="Gilroy R."/>
        </authorList>
    </citation>
    <scope>NUCLEOTIDE SEQUENCE</scope>
    <source>
        <strain evidence="9">ChiGjej2B2-19336</strain>
    </source>
</reference>
<keyword evidence="3 9" id="KW-0808">Transferase</keyword>
<dbReference type="Pfam" id="PF00156">
    <property type="entry name" value="Pribosyltran"/>
    <property type="match status" value="1"/>
</dbReference>
<evidence type="ECO:0000256" key="2">
    <source>
        <dbReference type="ARBA" id="ARBA00022676"/>
    </source>
</evidence>
<keyword evidence="7" id="KW-0472">Membrane</keyword>
<dbReference type="AlphaFoldDB" id="A0A921AY85"/>
<evidence type="ECO:0000256" key="7">
    <source>
        <dbReference type="ARBA" id="ARBA00023136"/>
    </source>
</evidence>
<dbReference type="PANTHER" id="PTHR39563">
    <property type="entry name" value="XANTHINE PHOSPHORIBOSYLTRANSFERASE"/>
    <property type="match status" value="1"/>
</dbReference>
<dbReference type="GO" id="GO:0046872">
    <property type="term" value="F:metal ion binding"/>
    <property type="evidence" value="ECO:0007669"/>
    <property type="project" value="UniProtKB-KW"/>
</dbReference>
<dbReference type="CDD" id="cd06223">
    <property type="entry name" value="PRTases_typeI"/>
    <property type="match status" value="1"/>
</dbReference>
<keyword evidence="2 9" id="KW-0328">Glycosyltransferase</keyword>
<evidence type="ECO:0000313" key="10">
    <source>
        <dbReference type="Proteomes" id="UP000698963"/>
    </source>
</evidence>
<evidence type="ECO:0000313" key="9">
    <source>
        <dbReference type="EMBL" id="HJD98289.1"/>
    </source>
</evidence>
<dbReference type="PANTHER" id="PTHR39563:SF1">
    <property type="entry name" value="XANTHINE-GUANINE PHOSPHORIBOSYLTRANSFERASE"/>
    <property type="match status" value="1"/>
</dbReference>
<evidence type="ECO:0000256" key="1">
    <source>
        <dbReference type="ARBA" id="ARBA00022475"/>
    </source>
</evidence>
<keyword evidence="6" id="KW-0460">Magnesium</keyword>
<keyword evidence="1" id="KW-1003">Cell membrane</keyword>
<reference evidence="9" key="1">
    <citation type="journal article" date="2021" name="PeerJ">
        <title>Extensive microbial diversity within the chicken gut microbiome revealed by metagenomics and culture.</title>
        <authorList>
            <person name="Gilroy R."/>
            <person name="Ravi A."/>
            <person name="Getino M."/>
            <person name="Pursley I."/>
            <person name="Horton D.L."/>
            <person name="Alikhan N.F."/>
            <person name="Baker D."/>
            <person name="Gharbi K."/>
            <person name="Hall N."/>
            <person name="Watson M."/>
            <person name="Adriaenssens E.M."/>
            <person name="Foster-Nyarko E."/>
            <person name="Jarju S."/>
            <person name="Secka A."/>
            <person name="Antonio M."/>
            <person name="Oren A."/>
            <person name="Chaudhuri R.R."/>
            <person name="La Ragione R."/>
            <person name="Hildebrand F."/>
            <person name="Pallen M.J."/>
        </authorList>
    </citation>
    <scope>NUCLEOTIDE SEQUENCE</scope>
    <source>
        <strain evidence="9">ChiGjej2B2-19336</strain>
    </source>
</reference>
<dbReference type="Proteomes" id="UP000698963">
    <property type="component" value="Unassembled WGS sequence"/>
</dbReference>
<dbReference type="InterPro" id="IPR029057">
    <property type="entry name" value="PRTase-like"/>
</dbReference>
<dbReference type="SUPFAM" id="SSF53271">
    <property type="entry name" value="PRTase-like"/>
    <property type="match status" value="1"/>
</dbReference>
<dbReference type="EC" id="2.4.2.22" evidence="9"/>
<gene>
    <name evidence="9" type="primary">gpt</name>
    <name evidence="9" type="ORF">K8W16_11675</name>
</gene>
<name>A0A921AY85_9BACT</name>
<dbReference type="InterPro" id="IPR023747">
    <property type="entry name" value="Xanthine_Guanine_PRibTrfase"/>
</dbReference>
<comment type="caution">
    <text evidence="9">The sequence shown here is derived from an EMBL/GenBank/DDBJ whole genome shotgun (WGS) entry which is preliminary data.</text>
</comment>
<organism evidence="9 10">
    <name type="scientific">Mailhella massiliensis</name>
    <dbReference type="NCBI Taxonomy" id="1903261"/>
    <lineage>
        <taxon>Bacteria</taxon>
        <taxon>Pseudomonadati</taxon>
        <taxon>Thermodesulfobacteriota</taxon>
        <taxon>Desulfovibrionia</taxon>
        <taxon>Desulfovibrionales</taxon>
        <taxon>Desulfovibrionaceae</taxon>
        <taxon>Mailhella</taxon>
    </lineage>
</organism>
<dbReference type="InterPro" id="IPR000836">
    <property type="entry name" value="PRTase_dom"/>
</dbReference>
<dbReference type="Gene3D" id="3.40.50.2020">
    <property type="match status" value="1"/>
</dbReference>
<keyword evidence="5" id="KW-0660">Purine salvage</keyword>
<dbReference type="EMBL" id="DYZA01000239">
    <property type="protein sequence ID" value="HJD98289.1"/>
    <property type="molecule type" value="Genomic_DNA"/>
</dbReference>
<accession>A0A921AY85</accession>
<proteinExistence type="predicted"/>
<dbReference type="RefSeq" id="WP_304124035.1">
    <property type="nucleotide sequence ID" value="NZ_DYZA01000239.1"/>
</dbReference>
<sequence length="167" mass="18917">MPKADRYHKTFPVTWEQLHRDAKALAWRLLERGSFTKIVAVTRGGLIPAGIIARELNIRHIDTACIMLYNYREEGDAETVLKNADPSFNTPDTLIIDDLVDTGHTAQILRAALPKAHFAVLYAKPEGLGLVDTYVTELSQDTWVLFPWDSDIQYARPIIDLQKKEEA</sequence>
<evidence type="ECO:0000256" key="6">
    <source>
        <dbReference type="ARBA" id="ARBA00022842"/>
    </source>
</evidence>
<dbReference type="GO" id="GO:0000310">
    <property type="term" value="F:xanthine phosphoribosyltransferase activity"/>
    <property type="evidence" value="ECO:0007669"/>
    <property type="project" value="UniProtKB-EC"/>
</dbReference>
<dbReference type="NCBIfam" id="NF006613">
    <property type="entry name" value="PRK09177.1"/>
    <property type="match status" value="1"/>
</dbReference>